<proteinExistence type="predicted"/>
<dbReference type="EMBL" id="HBIO01017529">
    <property type="protein sequence ID" value="CAE0468623.1"/>
    <property type="molecule type" value="Transcribed_RNA"/>
</dbReference>
<gene>
    <name evidence="1" type="ORF">CDEB00056_LOCUS13476</name>
</gene>
<evidence type="ECO:0000313" key="1">
    <source>
        <dbReference type="EMBL" id="CAE0468623.1"/>
    </source>
</evidence>
<sequence>MRRQTSYNSAHIQSRSNSRILSVPRLTKIKKAPRKCCPKSSYLVCVVLLALSISWLNIERTNGETSSEAKKLHAEISASAIVPKSNVVAKVDVDLAESEEAKDQNNFFIPLYHRESYEKEIKSALKPLESAVNTTAAYKHQFWSGFCNQRMMFLGVLFLAQDTNSTQILVESIKWKDQFGTNERIRHDHLFDTVHWNSFHPKLPRMALHSETLFPDVSIKNRGSNINVSPGIEWEVVGDPFVNATRPYPIGKKQTEAVHKYLSHNNRVYRMGIERRSIELEVMKGALRPHPAIEDIIQEFIFDLQKLHETNYVTEESSFHTPYMVLHARIEPDMQQHGACSDKKVYNLTDIVSQIETKFVDPPTGIQIMVIILHRELLEKEVTDASIENEMAGYNLKALNELIENGLWGGKVRVVEAGSKLAQQQIKYPFYAKYSAIVGAIINYYLSIDASIFFGTYVSSYSSAVISTRFFRETITSTNNYFYSNDGLIHVTPPGAAQPPKFQC</sequence>
<dbReference type="AlphaFoldDB" id="A0A7S3VAP8"/>
<evidence type="ECO:0008006" key="2">
    <source>
        <dbReference type="Google" id="ProtNLM"/>
    </source>
</evidence>
<protein>
    <recommendedName>
        <fullName evidence="2">O-fucosyltransferase family protein</fullName>
    </recommendedName>
</protein>
<name>A0A7S3VAP8_9STRA</name>
<reference evidence="1" key="1">
    <citation type="submission" date="2021-01" db="EMBL/GenBank/DDBJ databases">
        <authorList>
            <person name="Corre E."/>
            <person name="Pelletier E."/>
            <person name="Niang G."/>
            <person name="Scheremetjew M."/>
            <person name="Finn R."/>
            <person name="Kale V."/>
            <person name="Holt S."/>
            <person name="Cochrane G."/>
            <person name="Meng A."/>
            <person name="Brown T."/>
            <person name="Cohen L."/>
        </authorList>
    </citation>
    <scope>NUCLEOTIDE SEQUENCE</scope>
    <source>
        <strain evidence="1">MM31A-1</strain>
    </source>
</reference>
<accession>A0A7S3VAP8</accession>
<organism evidence="1">
    <name type="scientific">Chaetoceros debilis</name>
    <dbReference type="NCBI Taxonomy" id="122233"/>
    <lineage>
        <taxon>Eukaryota</taxon>
        <taxon>Sar</taxon>
        <taxon>Stramenopiles</taxon>
        <taxon>Ochrophyta</taxon>
        <taxon>Bacillariophyta</taxon>
        <taxon>Coscinodiscophyceae</taxon>
        <taxon>Chaetocerotophycidae</taxon>
        <taxon>Chaetocerotales</taxon>
        <taxon>Chaetocerotaceae</taxon>
        <taxon>Chaetoceros</taxon>
    </lineage>
</organism>